<dbReference type="GeneID" id="79303760"/>
<dbReference type="EMBL" id="JBHSZH010000005">
    <property type="protein sequence ID" value="MFC7079719.1"/>
    <property type="molecule type" value="Genomic_DNA"/>
</dbReference>
<dbReference type="GO" id="GO:0004252">
    <property type="term" value="F:serine-type endopeptidase activity"/>
    <property type="evidence" value="ECO:0007669"/>
    <property type="project" value="UniProtKB-UniRule"/>
</dbReference>
<dbReference type="InterPro" id="IPR006311">
    <property type="entry name" value="TAT_signal"/>
</dbReference>
<feature type="domain" description="Peptidase S8/S53" evidence="10">
    <location>
        <begin position="149"/>
        <end position="394"/>
    </location>
</feature>
<dbReference type="SUPFAM" id="SSF52743">
    <property type="entry name" value="Subtilisin-like"/>
    <property type="match status" value="1"/>
</dbReference>
<evidence type="ECO:0000256" key="7">
    <source>
        <dbReference type="PROSITE-ProRule" id="PRU01240"/>
    </source>
</evidence>
<comment type="caution">
    <text evidence="12">The sequence shown here is derived from an EMBL/GenBank/DDBJ whole genome shotgun (WGS) entry which is preliminary data.</text>
</comment>
<evidence type="ECO:0000256" key="9">
    <source>
        <dbReference type="SAM" id="MobiDB-lite"/>
    </source>
</evidence>
<dbReference type="Pfam" id="PF04151">
    <property type="entry name" value="PPC"/>
    <property type="match status" value="1"/>
</dbReference>
<feature type="active site" description="Charge relay system" evidence="7">
    <location>
        <position position="349"/>
    </location>
</feature>
<evidence type="ECO:0000256" key="8">
    <source>
        <dbReference type="RuleBase" id="RU003355"/>
    </source>
</evidence>
<keyword evidence="6 7" id="KW-0720">Serine protease</keyword>
<dbReference type="PRINTS" id="PR00723">
    <property type="entry name" value="SUBTILISIN"/>
</dbReference>
<dbReference type="GO" id="GO:0005576">
    <property type="term" value="C:extracellular region"/>
    <property type="evidence" value="ECO:0007669"/>
    <property type="project" value="UniProtKB-SubCell"/>
</dbReference>
<evidence type="ECO:0000313" key="12">
    <source>
        <dbReference type="EMBL" id="MFC7079719.1"/>
    </source>
</evidence>
<dbReference type="InterPro" id="IPR036852">
    <property type="entry name" value="Peptidase_S8/S53_dom_sf"/>
</dbReference>
<dbReference type="PROSITE" id="PS51892">
    <property type="entry name" value="SUBTILASE"/>
    <property type="match status" value="1"/>
</dbReference>
<dbReference type="InterPro" id="IPR022398">
    <property type="entry name" value="Peptidase_S8_His-AS"/>
</dbReference>
<dbReference type="InterPro" id="IPR034084">
    <property type="entry name" value="Thermitase-like_dom"/>
</dbReference>
<comment type="similarity">
    <text evidence="2 7 8">Belongs to the peptidase S8 family.</text>
</comment>
<feature type="active site" description="Charge relay system" evidence="7">
    <location>
        <position position="156"/>
    </location>
</feature>
<dbReference type="Gene3D" id="2.60.120.380">
    <property type="match status" value="1"/>
</dbReference>
<evidence type="ECO:0000259" key="10">
    <source>
        <dbReference type="Pfam" id="PF00082"/>
    </source>
</evidence>
<keyword evidence="5 7" id="KW-0378">Hydrolase</keyword>
<evidence type="ECO:0000256" key="5">
    <source>
        <dbReference type="ARBA" id="ARBA00022801"/>
    </source>
</evidence>
<keyword evidence="3" id="KW-0964">Secreted</keyword>
<dbReference type="Gene3D" id="3.40.50.200">
    <property type="entry name" value="Peptidase S8/S53 domain"/>
    <property type="match status" value="1"/>
</dbReference>
<dbReference type="InterPro" id="IPR000209">
    <property type="entry name" value="Peptidase_S8/S53_dom"/>
</dbReference>
<dbReference type="PANTHER" id="PTHR43806:SF11">
    <property type="entry name" value="CEREVISIN-RELATED"/>
    <property type="match status" value="1"/>
</dbReference>
<dbReference type="InterPro" id="IPR015500">
    <property type="entry name" value="Peptidase_S8_subtilisin-rel"/>
</dbReference>
<feature type="region of interest" description="Disordered" evidence="9">
    <location>
        <begin position="165"/>
        <end position="212"/>
    </location>
</feature>
<evidence type="ECO:0000256" key="1">
    <source>
        <dbReference type="ARBA" id="ARBA00004613"/>
    </source>
</evidence>
<accession>A0ABD5WKL0</accession>
<sequence length="518" mass="54094">MSENDITIDRRSLLKAGSAAGALAAFGGITMAAPGREPGPKSNEVLVGVSAGAGEPKEVAAKHAPAKASVAHENKTLRYAAVKFPEEASDTARQNFMDAVADDDAVKYAEENGTYETQLSPDDPKFSDQYAPQMVNAPTAWDTTKGTWDVTIAVLDTGVQYDHPELSNNYASNPGKDFVDDDSDPAPDVPSDEYHGTHVSGIAGGETDNATGIAGMSESELINGRCLDENGSGSYSDVADAITWAADQGADIINMSLGGSSPSSTIESAVDYAHSEGSLIVAAAGNSGSDAANHYPSAYSKVMSISALDSDGTIASYSNTGEEIDVCAPGSGVLSTAPTDSYKTLSGTSMATPVVSGVAGLALGEYDLTNVELRDHLKNTAVDIGLSANKQGSGRVDAANAVETAPAPCGARTNVTTITDQLSGSSDSDCWMREFEYSEPCRVTVELSGPTDADFDLYINEADGYCPSTDSYDYRGFSVNSQETIIIDNPKAYYPLYIRVDSWSGSGSYDLTITEEGL</sequence>
<evidence type="ECO:0000256" key="3">
    <source>
        <dbReference type="ARBA" id="ARBA00022525"/>
    </source>
</evidence>
<feature type="domain" description="Peptidase C-terminal archaeal/bacterial" evidence="11">
    <location>
        <begin position="435"/>
        <end position="492"/>
    </location>
</feature>
<dbReference type="Pfam" id="PF00082">
    <property type="entry name" value="Peptidase_S8"/>
    <property type="match status" value="1"/>
</dbReference>
<keyword evidence="4 7" id="KW-0645">Protease</keyword>
<evidence type="ECO:0000256" key="4">
    <source>
        <dbReference type="ARBA" id="ARBA00022670"/>
    </source>
</evidence>
<dbReference type="InterPro" id="IPR023827">
    <property type="entry name" value="Peptidase_S8_Asp-AS"/>
</dbReference>
<dbReference type="CDD" id="cd07484">
    <property type="entry name" value="Peptidases_S8_Thermitase_like"/>
    <property type="match status" value="1"/>
</dbReference>
<dbReference type="Proteomes" id="UP001596407">
    <property type="component" value="Unassembled WGS sequence"/>
</dbReference>
<dbReference type="PROSITE" id="PS00138">
    <property type="entry name" value="SUBTILASE_SER"/>
    <property type="match status" value="1"/>
</dbReference>
<proteinExistence type="inferred from homology"/>
<dbReference type="InterPro" id="IPR023828">
    <property type="entry name" value="Peptidase_S8_Ser-AS"/>
</dbReference>
<keyword evidence="13" id="KW-1185">Reference proteome</keyword>
<gene>
    <name evidence="12" type="ORF">ACFQJ6_05755</name>
</gene>
<dbReference type="PROSITE" id="PS00136">
    <property type="entry name" value="SUBTILASE_ASP"/>
    <property type="match status" value="1"/>
</dbReference>
<feature type="active site" description="Charge relay system" evidence="7">
    <location>
        <position position="195"/>
    </location>
</feature>
<dbReference type="RefSeq" id="WP_276279198.1">
    <property type="nucleotide sequence ID" value="NZ_CP119809.1"/>
</dbReference>
<comment type="subcellular location">
    <subcellularLocation>
        <location evidence="1">Secreted</location>
    </subcellularLocation>
</comment>
<organism evidence="12 13">
    <name type="scientific">Halorussus caseinilyticus</name>
    <dbReference type="NCBI Taxonomy" id="3034025"/>
    <lineage>
        <taxon>Archaea</taxon>
        <taxon>Methanobacteriati</taxon>
        <taxon>Methanobacteriota</taxon>
        <taxon>Stenosarchaea group</taxon>
        <taxon>Halobacteria</taxon>
        <taxon>Halobacteriales</taxon>
        <taxon>Haladaptataceae</taxon>
        <taxon>Halorussus</taxon>
    </lineage>
</organism>
<dbReference type="GO" id="GO:0006508">
    <property type="term" value="P:proteolysis"/>
    <property type="evidence" value="ECO:0007669"/>
    <property type="project" value="UniProtKB-KW"/>
</dbReference>
<protein>
    <submittedName>
        <fullName evidence="12">S8 family serine peptidase</fullName>
    </submittedName>
</protein>
<evidence type="ECO:0000256" key="2">
    <source>
        <dbReference type="ARBA" id="ARBA00011073"/>
    </source>
</evidence>
<evidence type="ECO:0000259" key="11">
    <source>
        <dbReference type="Pfam" id="PF04151"/>
    </source>
</evidence>
<evidence type="ECO:0000313" key="13">
    <source>
        <dbReference type="Proteomes" id="UP001596407"/>
    </source>
</evidence>
<dbReference type="PROSITE" id="PS51318">
    <property type="entry name" value="TAT"/>
    <property type="match status" value="1"/>
</dbReference>
<dbReference type="PROSITE" id="PS00137">
    <property type="entry name" value="SUBTILASE_HIS"/>
    <property type="match status" value="1"/>
</dbReference>
<evidence type="ECO:0000256" key="6">
    <source>
        <dbReference type="ARBA" id="ARBA00022825"/>
    </source>
</evidence>
<name>A0ABD5WKL0_9EURY</name>
<dbReference type="AlphaFoldDB" id="A0ABD5WKL0"/>
<reference evidence="12 13" key="1">
    <citation type="journal article" date="2019" name="Int. J. Syst. Evol. Microbiol.">
        <title>The Global Catalogue of Microorganisms (GCM) 10K type strain sequencing project: providing services to taxonomists for standard genome sequencing and annotation.</title>
        <authorList>
            <consortium name="The Broad Institute Genomics Platform"/>
            <consortium name="The Broad Institute Genome Sequencing Center for Infectious Disease"/>
            <person name="Wu L."/>
            <person name="Ma J."/>
        </authorList>
    </citation>
    <scope>NUCLEOTIDE SEQUENCE [LARGE SCALE GENOMIC DNA]</scope>
    <source>
        <strain evidence="12 13">DT72</strain>
    </source>
</reference>
<dbReference type="InterPro" id="IPR007280">
    <property type="entry name" value="Peptidase_C_arc/bac"/>
</dbReference>
<dbReference type="InterPro" id="IPR050131">
    <property type="entry name" value="Peptidase_S8_subtilisin-like"/>
</dbReference>
<dbReference type="PANTHER" id="PTHR43806">
    <property type="entry name" value="PEPTIDASE S8"/>
    <property type="match status" value="1"/>
</dbReference>